<name>T1ILR2_STRMM</name>
<dbReference type="SMART" id="SM00291">
    <property type="entry name" value="ZnF_ZZ"/>
    <property type="match status" value="1"/>
</dbReference>
<dbReference type="EMBL" id="JH430884">
    <property type="status" value="NOT_ANNOTATED_CDS"/>
    <property type="molecule type" value="Genomic_DNA"/>
</dbReference>
<dbReference type="eggNOG" id="KOG4301">
    <property type="taxonomic scope" value="Eukaryota"/>
</dbReference>
<evidence type="ECO:0000256" key="1">
    <source>
        <dbReference type="ARBA" id="ARBA00022723"/>
    </source>
</evidence>
<dbReference type="PhylomeDB" id="T1ILR2"/>
<dbReference type="GO" id="GO:0016010">
    <property type="term" value="C:dystrophin-associated glycoprotein complex"/>
    <property type="evidence" value="ECO:0007669"/>
    <property type="project" value="UniProtKB-ARBA"/>
</dbReference>
<dbReference type="SUPFAM" id="SSF47473">
    <property type="entry name" value="EF-hand"/>
    <property type="match status" value="2"/>
</dbReference>
<dbReference type="GO" id="GO:0046716">
    <property type="term" value="P:muscle cell cellular homeostasis"/>
    <property type="evidence" value="ECO:0007669"/>
    <property type="project" value="UniProtKB-ARBA"/>
</dbReference>
<dbReference type="PROSITE" id="PS01357">
    <property type="entry name" value="ZF_ZZ_1"/>
    <property type="match status" value="1"/>
</dbReference>
<evidence type="ECO:0000256" key="2">
    <source>
        <dbReference type="ARBA" id="ARBA00022771"/>
    </source>
</evidence>
<feature type="region of interest" description="Disordered" evidence="6">
    <location>
        <begin position="32"/>
        <end position="51"/>
    </location>
</feature>
<dbReference type="OMA" id="PFDSGSM"/>
<evidence type="ECO:0000313" key="8">
    <source>
        <dbReference type="EnsemblMetazoa" id="SMAR001900-PA"/>
    </source>
</evidence>
<dbReference type="InterPro" id="IPR015153">
    <property type="entry name" value="EF-hand_dom_typ1"/>
</dbReference>
<keyword evidence="1" id="KW-0479">Metal-binding</keyword>
<feature type="coiled-coil region" evidence="5">
    <location>
        <begin position="444"/>
        <end position="518"/>
    </location>
</feature>
<dbReference type="HOGENOM" id="CLU_011676_1_0_1"/>
<organism evidence="8 9">
    <name type="scientific">Strigamia maritima</name>
    <name type="common">European centipede</name>
    <name type="synonym">Geophilus maritimus</name>
    <dbReference type="NCBI Taxonomy" id="126957"/>
    <lineage>
        <taxon>Eukaryota</taxon>
        <taxon>Metazoa</taxon>
        <taxon>Ecdysozoa</taxon>
        <taxon>Arthropoda</taxon>
        <taxon>Myriapoda</taxon>
        <taxon>Chilopoda</taxon>
        <taxon>Pleurostigmophora</taxon>
        <taxon>Geophilomorpha</taxon>
        <taxon>Linotaeniidae</taxon>
        <taxon>Strigamia</taxon>
    </lineage>
</organism>
<accession>T1ILR2</accession>
<dbReference type="AlphaFoldDB" id="T1ILR2"/>
<dbReference type="Pfam" id="PF09068">
    <property type="entry name" value="EF-hand_2"/>
    <property type="match status" value="1"/>
</dbReference>
<feature type="region of interest" description="Disordered" evidence="6">
    <location>
        <begin position="621"/>
        <end position="643"/>
    </location>
</feature>
<feature type="region of interest" description="Disordered" evidence="6">
    <location>
        <begin position="528"/>
        <end position="578"/>
    </location>
</feature>
<dbReference type="GO" id="GO:0099536">
    <property type="term" value="P:synaptic signaling"/>
    <property type="evidence" value="ECO:0007669"/>
    <property type="project" value="TreeGrafter"/>
</dbReference>
<dbReference type="GO" id="GO:0008270">
    <property type="term" value="F:zinc ion binding"/>
    <property type="evidence" value="ECO:0007669"/>
    <property type="project" value="UniProtKB-KW"/>
</dbReference>
<evidence type="ECO:0000256" key="4">
    <source>
        <dbReference type="PROSITE-ProRule" id="PRU00228"/>
    </source>
</evidence>
<dbReference type="CDD" id="cd02334">
    <property type="entry name" value="ZZ_dystrophin"/>
    <property type="match status" value="1"/>
</dbReference>
<dbReference type="GO" id="GO:0050804">
    <property type="term" value="P:modulation of chemical synaptic transmission"/>
    <property type="evidence" value="ECO:0007669"/>
    <property type="project" value="UniProtKB-ARBA"/>
</dbReference>
<dbReference type="PANTHER" id="PTHR12268">
    <property type="entry name" value="E3 UBIQUITIN-PROTEIN LIGASE KCMF1"/>
    <property type="match status" value="1"/>
</dbReference>
<keyword evidence="5" id="KW-0175">Coiled coil</keyword>
<evidence type="ECO:0000313" key="9">
    <source>
        <dbReference type="Proteomes" id="UP000014500"/>
    </source>
</evidence>
<dbReference type="EnsemblMetazoa" id="SMAR001900-RA">
    <property type="protein sequence ID" value="SMAR001900-PA"/>
    <property type="gene ID" value="SMAR001900"/>
</dbReference>
<feature type="domain" description="ZZ-type" evidence="7">
    <location>
        <begin position="269"/>
        <end position="325"/>
    </location>
</feature>
<dbReference type="InterPro" id="IPR015154">
    <property type="entry name" value="EF-hand_dom_typ2"/>
</dbReference>
<dbReference type="PANTHER" id="PTHR12268:SF27">
    <property type="entry name" value="DYSTROBREVIN, ISOFORM F"/>
    <property type="match status" value="1"/>
</dbReference>
<dbReference type="PROSITE" id="PS50135">
    <property type="entry name" value="ZF_ZZ_2"/>
    <property type="match status" value="1"/>
</dbReference>
<dbReference type="GO" id="GO:0045202">
    <property type="term" value="C:synapse"/>
    <property type="evidence" value="ECO:0007669"/>
    <property type="project" value="TreeGrafter"/>
</dbReference>
<proteinExistence type="predicted"/>
<dbReference type="Proteomes" id="UP000014500">
    <property type="component" value="Unassembled WGS sequence"/>
</dbReference>
<dbReference type="Pfam" id="PF09069">
    <property type="entry name" value="EF-hand_3"/>
    <property type="match status" value="1"/>
</dbReference>
<dbReference type="InterPro" id="IPR000433">
    <property type="entry name" value="Znf_ZZ"/>
</dbReference>
<feature type="compositionally biased region" description="Basic residues" evidence="6">
    <location>
        <begin position="39"/>
        <end position="48"/>
    </location>
</feature>
<feature type="compositionally biased region" description="Low complexity" evidence="6">
    <location>
        <begin position="561"/>
        <end position="577"/>
    </location>
</feature>
<keyword evidence="3" id="KW-0862">Zinc</keyword>
<feature type="compositionally biased region" description="Low complexity" evidence="6">
    <location>
        <begin position="532"/>
        <end position="554"/>
    </location>
</feature>
<dbReference type="CDD" id="cd16244">
    <property type="entry name" value="EFh_DTN"/>
    <property type="match status" value="1"/>
</dbReference>
<dbReference type="InterPro" id="IPR043145">
    <property type="entry name" value="Znf_ZZ_sf"/>
</dbReference>
<protein>
    <recommendedName>
        <fullName evidence="7">ZZ-type domain-containing protein</fullName>
    </recommendedName>
</protein>
<dbReference type="SUPFAM" id="SSF57850">
    <property type="entry name" value="RING/U-box"/>
    <property type="match status" value="1"/>
</dbReference>
<evidence type="ECO:0000256" key="6">
    <source>
        <dbReference type="SAM" id="MobiDB-lite"/>
    </source>
</evidence>
<keyword evidence="2 4" id="KW-0863">Zinc-finger</keyword>
<dbReference type="STRING" id="126957.T1ILR2"/>
<dbReference type="Pfam" id="PF00569">
    <property type="entry name" value="ZZ"/>
    <property type="match status" value="1"/>
</dbReference>
<dbReference type="Gene3D" id="1.10.238.10">
    <property type="entry name" value="EF-hand"/>
    <property type="match status" value="2"/>
</dbReference>
<keyword evidence="9" id="KW-1185">Reference proteome</keyword>
<reference evidence="9" key="1">
    <citation type="submission" date="2011-05" db="EMBL/GenBank/DDBJ databases">
        <authorList>
            <person name="Richards S.R."/>
            <person name="Qu J."/>
            <person name="Jiang H."/>
            <person name="Jhangiani S.N."/>
            <person name="Agravi P."/>
            <person name="Goodspeed R."/>
            <person name="Gross S."/>
            <person name="Mandapat C."/>
            <person name="Jackson L."/>
            <person name="Mathew T."/>
            <person name="Pu L."/>
            <person name="Thornton R."/>
            <person name="Saada N."/>
            <person name="Wilczek-Boney K.B."/>
            <person name="Lee S."/>
            <person name="Kovar C."/>
            <person name="Wu Y."/>
            <person name="Scherer S.E."/>
            <person name="Worley K.C."/>
            <person name="Muzny D.M."/>
            <person name="Gibbs R."/>
        </authorList>
    </citation>
    <scope>NUCLEOTIDE SEQUENCE</scope>
    <source>
        <strain evidence="9">Brora</strain>
    </source>
</reference>
<evidence type="ECO:0000256" key="5">
    <source>
        <dbReference type="SAM" id="Coils"/>
    </source>
</evidence>
<dbReference type="InterPro" id="IPR011992">
    <property type="entry name" value="EF-hand-dom_pair"/>
</dbReference>
<reference evidence="8" key="2">
    <citation type="submission" date="2015-02" db="UniProtKB">
        <authorList>
            <consortium name="EnsemblMetazoa"/>
        </authorList>
    </citation>
    <scope>IDENTIFICATION</scope>
</reference>
<evidence type="ECO:0000259" key="7">
    <source>
        <dbReference type="PROSITE" id="PS50135"/>
    </source>
</evidence>
<dbReference type="InterPro" id="IPR050774">
    <property type="entry name" value="KCMF1/Dystrophin"/>
</dbReference>
<dbReference type="Gene3D" id="3.30.60.90">
    <property type="match status" value="1"/>
</dbReference>
<evidence type="ECO:0000256" key="3">
    <source>
        <dbReference type="ARBA" id="ARBA00022833"/>
    </source>
</evidence>
<sequence length="722" mass="81945">MCSQWNPNWEIESAGVMLDGLQINPNLHHRQMHMEHRSHDKQHSRKRPAREFPGAHHFDAIRFATYRTACKMRYIQRRTNLHLVDIWNVIEAFRENGLIATEPHVEVNVSRFETLISSIFYQLNKRLPVGQQIDLAMSTNLLLNWLLGAFDPEDAGRIRVFSIKMALALMCSGKLMDKLRYIFSQISDANGHLIPSKFAEFLQEALTLPSAVFESPSFGYHDGLPGSVFDLGAKLNVNDFLDTIMSEPSPDCLLWLPLLHRLASVENILHPVQCDGCNRESFTGFRYKCQTCINYQLCQDCFWRGHTTGNHSNEHEMKEYTSFKSPTKQLSHSIRKSFRCVPDGSKDTIPRFPEEPERTLNLQHIVPPSPMPSHNGFHNSSGYDVLSLESRSTNKSSPIKINSTLESKVDDEHRLIARYAARLAADANQAARSPSELSLNLDTSRAQRELITQLEAKNREIMREIVRLRRQQEMEDQALTSQQNPTLLAELRTLRQRKEELERHLSTLQESRRELMVQLEGLMKMLKNHQASPRSTPNSSPRSGSTRSPPLTSSVYSLSRSAPTTPGTSIPPISIAPNTDGSAAAGDVSVAFGQSPSCRSLRNDLLVAADSVTNAMSSLVKELNSDSDEEGRRPSPRTTLYDTSVGPDYCVVRSDDTNYDQPDEDERELYDGNPHVLYNHMIPTDGDYFLRDEGDADKNPFVGMNDEDFVNAEWEMDRWMNR</sequence>